<comment type="function">
    <text evidence="1">Iron-sulfur subunit of the cytochrome bc1 complex, an essential component of the respiratory electron transport chain required for ATP synthesis. The bc1 complex catalyzes the oxidation of menaquinol and the reduction of cytochrome c in the respiratory chain. The bc1 complex operates through a Q-cycle mechanism that couples electron transfer to generation of the proton gradient that drives ATP synthesis.</text>
</comment>
<evidence type="ECO:0000256" key="9">
    <source>
        <dbReference type="ARBA" id="ARBA00034078"/>
    </source>
</evidence>
<feature type="region of interest" description="Disordered" evidence="10">
    <location>
        <begin position="37"/>
        <end position="69"/>
    </location>
</feature>
<evidence type="ECO:0000256" key="8">
    <source>
        <dbReference type="ARBA" id="ARBA00029586"/>
    </source>
</evidence>
<evidence type="ECO:0000256" key="5">
    <source>
        <dbReference type="ARBA" id="ARBA00023004"/>
    </source>
</evidence>
<keyword evidence="7" id="KW-1015">Disulfide bond</keyword>
<dbReference type="PROSITE" id="PS51296">
    <property type="entry name" value="RIESKE"/>
    <property type="match status" value="1"/>
</dbReference>
<dbReference type="RefSeq" id="WP_344606141.1">
    <property type="nucleotide sequence ID" value="NZ_BAAAHE010000024.1"/>
</dbReference>
<dbReference type="Pfam" id="PF00355">
    <property type="entry name" value="Rieske"/>
    <property type="match status" value="1"/>
</dbReference>
<evidence type="ECO:0000256" key="3">
    <source>
        <dbReference type="ARBA" id="ARBA00022714"/>
    </source>
</evidence>
<sequence length="158" mass="15398">MTQPAIENPEAPARRVVVRGALALGLTAAGGASLAACGGADSSTPDAAGPQGVPGPQATPAPGTSLGPTEKVPVGGGLIFGGGANVVVTQPTEGAFHAFSSICTHSGCPVTKVHRGVIECPCHGSRFSIEDGSVERGPAQLPLPAVEITTDGGTITVA</sequence>
<comment type="caution">
    <text evidence="12">The sequence shown here is derived from an EMBL/GenBank/DDBJ whole genome shotgun (WGS) entry which is preliminary data.</text>
</comment>
<keyword evidence="5" id="KW-0408">Iron</keyword>
<dbReference type="SUPFAM" id="SSF50022">
    <property type="entry name" value="ISP domain"/>
    <property type="match status" value="1"/>
</dbReference>
<accession>A0ABN1GZV3</accession>
<evidence type="ECO:0000313" key="12">
    <source>
        <dbReference type="EMBL" id="GAA0624860.1"/>
    </source>
</evidence>
<dbReference type="InterPro" id="IPR017941">
    <property type="entry name" value="Rieske_2Fe-2S"/>
</dbReference>
<dbReference type="InterPro" id="IPR036922">
    <property type="entry name" value="Rieske_2Fe-2S_sf"/>
</dbReference>
<organism evidence="12 13">
    <name type="scientific">Sporichthya brevicatena</name>
    <dbReference type="NCBI Taxonomy" id="171442"/>
    <lineage>
        <taxon>Bacteria</taxon>
        <taxon>Bacillati</taxon>
        <taxon>Actinomycetota</taxon>
        <taxon>Actinomycetes</taxon>
        <taxon>Sporichthyales</taxon>
        <taxon>Sporichthyaceae</taxon>
        <taxon>Sporichthya</taxon>
    </lineage>
</organism>
<evidence type="ECO:0000313" key="13">
    <source>
        <dbReference type="Proteomes" id="UP001500957"/>
    </source>
</evidence>
<proteinExistence type="predicted"/>
<evidence type="ECO:0000256" key="2">
    <source>
        <dbReference type="ARBA" id="ARBA00015816"/>
    </source>
</evidence>
<name>A0ABN1GZV3_9ACTN</name>
<dbReference type="InterPro" id="IPR005805">
    <property type="entry name" value="Rieske_Fe-S_prot_C"/>
</dbReference>
<evidence type="ECO:0000256" key="7">
    <source>
        <dbReference type="ARBA" id="ARBA00023157"/>
    </source>
</evidence>
<evidence type="ECO:0000256" key="6">
    <source>
        <dbReference type="ARBA" id="ARBA00023014"/>
    </source>
</evidence>
<evidence type="ECO:0000256" key="4">
    <source>
        <dbReference type="ARBA" id="ARBA00022723"/>
    </source>
</evidence>
<dbReference type="CDD" id="cd03467">
    <property type="entry name" value="Rieske"/>
    <property type="match status" value="1"/>
</dbReference>
<dbReference type="EMBL" id="BAAAHE010000024">
    <property type="protein sequence ID" value="GAA0624860.1"/>
    <property type="molecule type" value="Genomic_DNA"/>
</dbReference>
<dbReference type="PRINTS" id="PR00162">
    <property type="entry name" value="RIESKE"/>
</dbReference>
<evidence type="ECO:0000259" key="11">
    <source>
        <dbReference type="PROSITE" id="PS51296"/>
    </source>
</evidence>
<comment type="cofactor">
    <cofactor evidence="9">
        <name>[2Fe-2S] cluster</name>
        <dbReference type="ChEBI" id="CHEBI:190135"/>
    </cofactor>
</comment>
<dbReference type="Proteomes" id="UP001500957">
    <property type="component" value="Unassembled WGS sequence"/>
</dbReference>
<gene>
    <name evidence="12" type="ORF">GCM10009547_30090</name>
</gene>
<dbReference type="Gene3D" id="2.102.10.10">
    <property type="entry name" value="Rieske [2Fe-2S] iron-sulphur domain"/>
    <property type="match status" value="1"/>
</dbReference>
<keyword evidence="13" id="KW-1185">Reference proteome</keyword>
<dbReference type="PANTHER" id="PTHR10134">
    <property type="entry name" value="CYTOCHROME B-C1 COMPLEX SUBUNIT RIESKE, MITOCHONDRIAL"/>
    <property type="match status" value="1"/>
</dbReference>
<evidence type="ECO:0000256" key="10">
    <source>
        <dbReference type="SAM" id="MobiDB-lite"/>
    </source>
</evidence>
<dbReference type="InterPro" id="IPR014349">
    <property type="entry name" value="Rieske_Fe-S_prot"/>
</dbReference>
<evidence type="ECO:0000256" key="1">
    <source>
        <dbReference type="ARBA" id="ARBA00002494"/>
    </source>
</evidence>
<protein>
    <recommendedName>
        <fullName evidence="2">Cytochrome bc1 complex Rieske iron-sulfur subunit</fullName>
    </recommendedName>
    <alternativeName>
        <fullName evidence="8">Cytochrome bc1 reductase complex subunit QcrA</fullName>
    </alternativeName>
</protein>
<keyword evidence="4" id="KW-0479">Metal-binding</keyword>
<reference evidence="12 13" key="1">
    <citation type="journal article" date="2019" name="Int. J. Syst. Evol. Microbiol.">
        <title>The Global Catalogue of Microorganisms (GCM) 10K type strain sequencing project: providing services to taxonomists for standard genome sequencing and annotation.</title>
        <authorList>
            <consortium name="The Broad Institute Genomics Platform"/>
            <consortium name="The Broad Institute Genome Sequencing Center for Infectious Disease"/>
            <person name="Wu L."/>
            <person name="Ma J."/>
        </authorList>
    </citation>
    <scope>NUCLEOTIDE SEQUENCE [LARGE SCALE GENOMIC DNA]</scope>
    <source>
        <strain evidence="12 13">JCM 10671</strain>
    </source>
</reference>
<keyword evidence="6" id="KW-0411">Iron-sulfur</keyword>
<feature type="domain" description="Rieske" evidence="11">
    <location>
        <begin position="63"/>
        <end position="157"/>
    </location>
</feature>
<keyword evidence="3" id="KW-0001">2Fe-2S</keyword>